<organism evidence="2 3">
    <name type="scientific">Symbiodinium microadriaticum</name>
    <name type="common">Dinoflagellate</name>
    <name type="synonym">Zooxanthella microadriatica</name>
    <dbReference type="NCBI Taxonomy" id="2951"/>
    <lineage>
        <taxon>Eukaryota</taxon>
        <taxon>Sar</taxon>
        <taxon>Alveolata</taxon>
        <taxon>Dinophyceae</taxon>
        <taxon>Suessiales</taxon>
        <taxon>Symbiodiniaceae</taxon>
        <taxon>Symbiodinium</taxon>
    </lineage>
</organism>
<sequence length="532" mass="61873">MGSAAAFMLEHADGIPKTPLIWVHALMCLVLLFYLSAPRSAFNLDSHQSKILRKLQQFGVHPDTLHYSKFEKPNSVYCIFQVDFEISRFRTGYSQPSSLLYVGSTAIGIARRHLNRMAVYRRLQRTEFVDAELSLRYWSSNHNLFQFVVVPLQAYDSYQAAWISEHELIAQWQAPLNFPRATSLVKKTALGFRFSAKRRVSLYGTFGLRLWRKLRKRLHRRNRKFFIKDSREFAWGLLFKLGSRTRAAFETSKLLRSNKTADEEVYALIKLSRNVENLHRGRIQGLLKGLVKFRKTMHWPRTSRSLGVLPLSCESFMSNCEQWLKKLILQYKYLLPSFHVPKNSLREAPHQSIKKFLHNFQVWEETMWNSDFNLESVPCPCAKYRNQLPESCFSSGHVAAGLEHFQSLLPGCNSILSASAASTFFPGRNHWLAKSRALFDQWLKRHRLPTTLHPMFEDFCKEQWQRHVDALEHSSRLSWAMLQTVKSTLQKDLVLYNEVFLEFLQECEVATRSVVNAPAMASYPHSLVFISK</sequence>
<keyword evidence="1" id="KW-1133">Transmembrane helix</keyword>
<gene>
    <name evidence="2" type="ORF">AK812_SmicGene2924</name>
</gene>
<keyword evidence="1" id="KW-0812">Transmembrane</keyword>
<keyword evidence="3" id="KW-1185">Reference proteome</keyword>
<reference evidence="2 3" key="1">
    <citation type="submission" date="2016-02" db="EMBL/GenBank/DDBJ databases">
        <title>Genome analysis of coral dinoflagellate symbionts highlights evolutionary adaptations to a symbiotic lifestyle.</title>
        <authorList>
            <person name="Aranda M."/>
            <person name="Li Y."/>
            <person name="Liew Y.J."/>
            <person name="Baumgarten S."/>
            <person name="Simakov O."/>
            <person name="Wilson M."/>
            <person name="Piel J."/>
            <person name="Ashoor H."/>
            <person name="Bougouffa S."/>
            <person name="Bajic V.B."/>
            <person name="Ryu T."/>
            <person name="Ravasi T."/>
            <person name="Bayer T."/>
            <person name="Micklem G."/>
            <person name="Kim H."/>
            <person name="Bhak J."/>
            <person name="Lajeunesse T.C."/>
            <person name="Voolstra C.R."/>
        </authorList>
    </citation>
    <scope>NUCLEOTIDE SEQUENCE [LARGE SCALE GENOMIC DNA]</scope>
    <source>
        <strain evidence="2 3">CCMP2467</strain>
    </source>
</reference>
<evidence type="ECO:0008006" key="4">
    <source>
        <dbReference type="Google" id="ProtNLM"/>
    </source>
</evidence>
<dbReference type="OrthoDB" id="443750at2759"/>
<evidence type="ECO:0000313" key="3">
    <source>
        <dbReference type="Proteomes" id="UP000186817"/>
    </source>
</evidence>
<accession>A0A1Q9EZZ9</accession>
<proteinExistence type="predicted"/>
<dbReference type="EMBL" id="LSRX01000033">
    <property type="protein sequence ID" value="OLQ13064.1"/>
    <property type="molecule type" value="Genomic_DNA"/>
</dbReference>
<feature type="transmembrane region" description="Helical" evidence="1">
    <location>
        <begin position="20"/>
        <end position="37"/>
    </location>
</feature>
<name>A0A1Q9EZZ9_SYMMI</name>
<evidence type="ECO:0000313" key="2">
    <source>
        <dbReference type="EMBL" id="OLQ13064.1"/>
    </source>
</evidence>
<protein>
    <recommendedName>
        <fullName evidence="4">GIY-YIG domain-containing protein</fullName>
    </recommendedName>
</protein>
<keyword evidence="1" id="KW-0472">Membrane</keyword>
<comment type="caution">
    <text evidence="2">The sequence shown here is derived from an EMBL/GenBank/DDBJ whole genome shotgun (WGS) entry which is preliminary data.</text>
</comment>
<dbReference type="Proteomes" id="UP000186817">
    <property type="component" value="Unassembled WGS sequence"/>
</dbReference>
<dbReference type="AlphaFoldDB" id="A0A1Q9EZZ9"/>
<evidence type="ECO:0000256" key="1">
    <source>
        <dbReference type="SAM" id="Phobius"/>
    </source>
</evidence>